<name>A0ACB0DQ72_RANTA</name>
<evidence type="ECO:0000313" key="2">
    <source>
        <dbReference type="Proteomes" id="UP001162501"/>
    </source>
</evidence>
<sequence>MLPPPQAPYQGRDLDETLAHVFPDGKPEAGETGACLRKSWGSSSPAEALHTTTALPRSGHYRQRARVRRRDEDAKVSGAFRLRSEGESRN</sequence>
<dbReference type="EMBL" id="OX596085">
    <property type="protein sequence ID" value="CAI9690408.1"/>
    <property type="molecule type" value="Genomic_DNA"/>
</dbReference>
<evidence type="ECO:0000313" key="1">
    <source>
        <dbReference type="EMBL" id="CAI9690408.1"/>
    </source>
</evidence>
<dbReference type="Proteomes" id="UP001162501">
    <property type="component" value="Chromosome 1"/>
</dbReference>
<protein>
    <submittedName>
        <fullName evidence="1">Uncharacterized protein</fullName>
    </submittedName>
</protein>
<accession>A0ACB0DQ72</accession>
<reference evidence="1" key="1">
    <citation type="submission" date="2023-05" db="EMBL/GenBank/DDBJ databases">
        <authorList>
            <consortium name="ELIXIR-Norway"/>
        </authorList>
    </citation>
    <scope>NUCLEOTIDE SEQUENCE</scope>
</reference>
<gene>
    <name evidence="1" type="ORF">MRATA1EN3_LOCUS1621</name>
</gene>
<proteinExistence type="predicted"/>
<organism evidence="1 2">
    <name type="scientific">Rangifer tarandus platyrhynchus</name>
    <name type="common">Svalbard reindeer</name>
    <dbReference type="NCBI Taxonomy" id="3082113"/>
    <lineage>
        <taxon>Eukaryota</taxon>
        <taxon>Metazoa</taxon>
        <taxon>Chordata</taxon>
        <taxon>Craniata</taxon>
        <taxon>Vertebrata</taxon>
        <taxon>Euteleostomi</taxon>
        <taxon>Mammalia</taxon>
        <taxon>Eutheria</taxon>
        <taxon>Laurasiatheria</taxon>
        <taxon>Artiodactyla</taxon>
        <taxon>Ruminantia</taxon>
        <taxon>Pecora</taxon>
        <taxon>Cervidae</taxon>
        <taxon>Odocoileinae</taxon>
        <taxon>Rangifer</taxon>
    </lineage>
</organism>